<keyword evidence="1" id="KW-0472">Membrane</keyword>
<evidence type="ECO:0000256" key="1">
    <source>
        <dbReference type="SAM" id="Phobius"/>
    </source>
</evidence>
<organism evidence="3 4">
    <name type="scientific">Segnochrobactrum spirostomi</name>
    <dbReference type="NCBI Taxonomy" id="2608987"/>
    <lineage>
        <taxon>Bacteria</taxon>
        <taxon>Pseudomonadati</taxon>
        <taxon>Pseudomonadota</taxon>
        <taxon>Alphaproteobacteria</taxon>
        <taxon>Hyphomicrobiales</taxon>
        <taxon>Segnochrobactraceae</taxon>
        <taxon>Segnochrobactrum</taxon>
    </lineage>
</organism>
<dbReference type="SUPFAM" id="SSF47336">
    <property type="entry name" value="ACP-like"/>
    <property type="match status" value="1"/>
</dbReference>
<dbReference type="GO" id="GO:0031177">
    <property type="term" value="F:phosphopantetheine binding"/>
    <property type="evidence" value="ECO:0007669"/>
    <property type="project" value="TreeGrafter"/>
</dbReference>
<dbReference type="InterPro" id="IPR036736">
    <property type="entry name" value="ACP-like_sf"/>
</dbReference>
<keyword evidence="1" id="KW-1133">Transmembrane helix</keyword>
<evidence type="ECO:0000313" key="4">
    <source>
        <dbReference type="Proteomes" id="UP000332515"/>
    </source>
</evidence>
<dbReference type="Gene3D" id="3.40.50.12780">
    <property type="entry name" value="N-terminal domain of ligase-like"/>
    <property type="match status" value="1"/>
</dbReference>
<dbReference type="Gene3D" id="3.30.300.30">
    <property type="match status" value="1"/>
</dbReference>
<protein>
    <submittedName>
        <fullName evidence="3">Amino acid adenylation domain-containing protein</fullName>
    </submittedName>
</protein>
<dbReference type="Gene3D" id="2.160.10.10">
    <property type="entry name" value="Hexapeptide repeat proteins"/>
    <property type="match status" value="3"/>
</dbReference>
<dbReference type="GO" id="GO:0043041">
    <property type="term" value="P:amino acid activation for nonribosomal peptide biosynthetic process"/>
    <property type="evidence" value="ECO:0007669"/>
    <property type="project" value="TreeGrafter"/>
</dbReference>
<dbReference type="PANTHER" id="PTHR45527:SF1">
    <property type="entry name" value="FATTY ACID SYNTHASE"/>
    <property type="match status" value="1"/>
</dbReference>
<dbReference type="InterPro" id="IPR010071">
    <property type="entry name" value="AA_adenyl_dom"/>
</dbReference>
<dbReference type="SUPFAM" id="SSF51161">
    <property type="entry name" value="Trimeric LpxA-like enzymes"/>
    <property type="match status" value="3"/>
</dbReference>
<dbReference type="InterPro" id="IPR011004">
    <property type="entry name" value="Trimer_LpxA-like_sf"/>
</dbReference>
<dbReference type="EMBL" id="VWNA01000001">
    <property type="protein sequence ID" value="MQT12643.1"/>
    <property type="molecule type" value="Genomic_DNA"/>
</dbReference>
<dbReference type="Pfam" id="PF00501">
    <property type="entry name" value="AMP-binding"/>
    <property type="match status" value="1"/>
</dbReference>
<dbReference type="SUPFAM" id="SSF56801">
    <property type="entry name" value="Acetyl-CoA synthetase-like"/>
    <property type="match status" value="1"/>
</dbReference>
<dbReference type="InterPro" id="IPR000873">
    <property type="entry name" value="AMP-dep_synth/lig_dom"/>
</dbReference>
<feature type="transmembrane region" description="Helical" evidence="1">
    <location>
        <begin position="915"/>
        <end position="941"/>
    </location>
</feature>
<sequence>MVRGVDMNKLSVLRETAMLAGAYAPDLVRDELLPEIFSATASRVPNKVALRFAGETWTFAELDALSDRMAAELAAAGVAPGTFVGLFVERSPFLLAAVLGILKAGGAFLPFDPKAPVDRIETSLSDCAAVALVVDRARMEATDGLAVRRVSLESLVAAPMPRIVVSPRDRGLDRDHPAYVIYTSGSTGRPKGIAVAHRNICHFARSENVVLGVTEGDVVWNGFSPAFDMSLEEVWTAWLVGATVVVASPEEHAALDRLPEILAEKGITVLHAVPSLVATFEHDVPSIRVLNVGGEACPPSVVERWWRPNRRILNTYGPTETTVTATAAELRPGLPITIGVPLPNYTAYILDDALNPVAPGEVGELCIGGPGVSLGYVGRPDLTAEKFVPNPFGGTATGDPMIYRTGDHASVDETGAIVFHGRIDDQVKLRGYRIELGEIEAELSRCDELAGAAVALKKDAAGTDQLVAYVLPRAGVAIDPAALRARLAAKLPAYMVPNLYKTLDALPRLPNGKMNRKALPEIGDLSAVGDDREIVAPRTETERALVEAIGRLIPGRPASVTDDFFTDLGGHSLLAARFVSDLRREAAFRAVALQDLYAGRTLEGIAARIDAARPAQAAAAAAAPARAFSAVPRLRFLVCGAMQFVGLLFIYGLFAAQILVPFLTYSFVSEEVEGIAIPALAALAVFTIVPPLTILLSIAAKWIFIGRYKPGEYPVWGAYYMRWWFVSRLLEIVPTNYLSGTPIYNIYHRLLGARIGRDCYLGTLDIGAADLVSIGDHSSFGNGVVLQNAVVEDGLLKIGRCDVGAHAYVGSNAVVGRDARVGDWSELGDLGALADGGAIPAGEAWIGSPAHFKAKVDRTAVGEPDPVSRPAAIAYGFAFALLVLLFPLVALIPALPIIVTLDTLDAAVPNGDFSYLVLTPVLSLLYIVLVALEIVVLRWVVLPRVKEGVYRTASVFYMRKWFVDQMMDLSLGVLHTLYASLYLAPWYRALGVKLGKRAEVSTASSVTHDLLEIGDESFVADAVTLGDAQIRHGRLTLKRTRIGTRTFIGNGALVPDGTDVPDGVLIGCLSVPPEDTARMREGTTWFGIPSEELPTRQTFGGYKADLTFRPTPWRIAGRLAVEFVRIVLPGAVTLACTMFLISATYEMYDDYGAGVSALSFAPFYLAIFGVPVFAVTVLVKWLFVGRYQSGEHPMWTPFVWRSEAVTSIYESLAVPYFLGALRGTPFLSPCMRLLGVKVGKQVFWDTTDITEFDVVSIGDNAALNEDCGPQTHLFEDRVMKIGPVEIGAHAVIGARSIVLYGARIEEGARLGASSLAMKGETLPAGTAWAGSPAQAV</sequence>
<dbReference type="InterPro" id="IPR012728">
    <property type="entry name" value="Pls/PosA_C"/>
</dbReference>
<dbReference type="Proteomes" id="UP000332515">
    <property type="component" value="Unassembled WGS sequence"/>
</dbReference>
<feature type="transmembrane region" description="Helical" evidence="1">
    <location>
        <begin position="872"/>
        <end position="895"/>
    </location>
</feature>
<feature type="transmembrane region" description="Helical" evidence="1">
    <location>
        <begin position="636"/>
        <end position="663"/>
    </location>
</feature>
<dbReference type="PANTHER" id="PTHR45527">
    <property type="entry name" value="NONRIBOSOMAL PEPTIDE SYNTHETASE"/>
    <property type="match status" value="1"/>
</dbReference>
<feature type="transmembrane region" description="Helical" evidence="1">
    <location>
        <begin position="1163"/>
        <end position="1184"/>
    </location>
</feature>
<dbReference type="Gene3D" id="3.40.50.1820">
    <property type="entry name" value="alpha/beta hydrolase"/>
    <property type="match status" value="1"/>
</dbReference>
<dbReference type="InterPro" id="IPR020845">
    <property type="entry name" value="AMP-binding_CS"/>
</dbReference>
<evidence type="ECO:0000313" key="3">
    <source>
        <dbReference type="EMBL" id="MQT12643.1"/>
    </source>
</evidence>
<name>A0A6A7Y161_9HYPH</name>
<dbReference type="InterPro" id="IPR025110">
    <property type="entry name" value="AMP-bd_C"/>
</dbReference>
<accession>A0A6A7Y161</accession>
<keyword evidence="4" id="KW-1185">Reference proteome</keyword>
<gene>
    <name evidence="3" type="ORF">F0357_08245</name>
</gene>
<evidence type="ECO:0000259" key="2">
    <source>
        <dbReference type="PROSITE" id="PS50075"/>
    </source>
</evidence>
<dbReference type="InterPro" id="IPR042099">
    <property type="entry name" value="ANL_N_sf"/>
</dbReference>
<dbReference type="GO" id="GO:0005737">
    <property type="term" value="C:cytoplasm"/>
    <property type="evidence" value="ECO:0007669"/>
    <property type="project" value="TreeGrafter"/>
</dbReference>
<dbReference type="InterPro" id="IPR009081">
    <property type="entry name" value="PP-bd_ACP"/>
</dbReference>
<dbReference type="PROSITE" id="PS50075">
    <property type="entry name" value="CARRIER"/>
    <property type="match status" value="1"/>
</dbReference>
<dbReference type="Pfam" id="PF00550">
    <property type="entry name" value="PP-binding"/>
    <property type="match status" value="1"/>
</dbReference>
<dbReference type="GO" id="GO:0044550">
    <property type="term" value="P:secondary metabolite biosynthetic process"/>
    <property type="evidence" value="ECO:0007669"/>
    <property type="project" value="TreeGrafter"/>
</dbReference>
<feature type="transmembrane region" description="Helical" evidence="1">
    <location>
        <begin position="675"/>
        <end position="699"/>
    </location>
</feature>
<comment type="caution">
    <text evidence="3">The sequence shown here is derived from an EMBL/GenBank/DDBJ whole genome shotgun (WGS) entry which is preliminary data.</text>
</comment>
<feature type="domain" description="Carrier" evidence="2">
    <location>
        <begin position="536"/>
        <end position="613"/>
    </location>
</feature>
<dbReference type="Pfam" id="PF13193">
    <property type="entry name" value="AMP-binding_C"/>
    <property type="match status" value="1"/>
</dbReference>
<dbReference type="NCBIfam" id="TIGR02353">
    <property type="entry name" value="NRPS_term_dom"/>
    <property type="match status" value="1"/>
</dbReference>
<proteinExistence type="predicted"/>
<feature type="transmembrane region" description="Helical" evidence="1">
    <location>
        <begin position="1123"/>
        <end position="1143"/>
    </location>
</feature>
<dbReference type="NCBIfam" id="TIGR01733">
    <property type="entry name" value="AA-adenyl-dom"/>
    <property type="match status" value="1"/>
</dbReference>
<dbReference type="InterPro" id="IPR045851">
    <property type="entry name" value="AMP-bd_C_sf"/>
</dbReference>
<dbReference type="InterPro" id="IPR029058">
    <property type="entry name" value="AB_hydrolase_fold"/>
</dbReference>
<reference evidence="3 4" key="1">
    <citation type="submission" date="2019-09" db="EMBL/GenBank/DDBJ databases">
        <title>Segnochrobactrum spirostomi gen. nov., sp. nov., isolated from the ciliate Spirostomum cf. yagiui and description of a novel family, Segnochrobactraceae fam. nov. within the order Rhizobiales of the class Alphaproteobacteria.</title>
        <authorList>
            <person name="Akter S."/>
            <person name="Shazib S.U.A."/>
            <person name="Shin M.K."/>
        </authorList>
    </citation>
    <scope>NUCLEOTIDE SEQUENCE [LARGE SCALE GENOMIC DNA]</scope>
    <source>
        <strain evidence="3 4">Sp-1</strain>
    </source>
</reference>
<dbReference type="PROSITE" id="PS00455">
    <property type="entry name" value="AMP_BINDING"/>
    <property type="match status" value="1"/>
</dbReference>
<keyword evidence="1" id="KW-0812">Transmembrane</keyword>
<dbReference type="CDD" id="cd05930">
    <property type="entry name" value="A_NRPS"/>
    <property type="match status" value="1"/>
</dbReference>